<evidence type="ECO:0000313" key="2">
    <source>
        <dbReference type="Proteomes" id="UP001218412"/>
    </source>
</evidence>
<name>A0ABY7SX26_9RHOB</name>
<dbReference type="Proteomes" id="UP001218412">
    <property type="component" value="Chromosome"/>
</dbReference>
<dbReference type="RefSeq" id="WP_272859564.1">
    <property type="nucleotide sequence ID" value="NZ_CP067134.1"/>
</dbReference>
<sequence>MTRYYSETDVVALIEDLTPPRLQTFLRARIVQPVERPQGRAYREADVARLQLLCDLSECYQLPEDSLHLVMSLIDQLNTARGDMAALMRAVASEPDEVRVRIQRSVRHLRG</sequence>
<dbReference type="Gene3D" id="1.10.1660.10">
    <property type="match status" value="1"/>
</dbReference>
<proteinExistence type="predicted"/>
<gene>
    <name evidence="1" type="ORF">JHW45_03415</name>
</gene>
<reference evidence="1 2" key="1">
    <citation type="submission" date="2021-01" db="EMBL/GenBank/DDBJ databases">
        <title>Biogeographic distribution of Paracoccus.</title>
        <authorList>
            <person name="Hollensteiner J."/>
            <person name="Leineberger J."/>
            <person name="Brinkhoff T."/>
            <person name="Daniel R."/>
        </authorList>
    </citation>
    <scope>NUCLEOTIDE SEQUENCE [LARGE SCALE GENOMIC DNA]</scope>
    <source>
        <strain evidence="1 2">LMG25392</strain>
    </source>
</reference>
<evidence type="ECO:0000313" key="1">
    <source>
        <dbReference type="EMBL" id="WCR11458.1"/>
    </source>
</evidence>
<dbReference type="EMBL" id="CP067134">
    <property type="protein sequence ID" value="WCR11458.1"/>
    <property type="molecule type" value="Genomic_DNA"/>
</dbReference>
<accession>A0ABY7SX26</accession>
<keyword evidence="2" id="KW-1185">Reference proteome</keyword>
<organism evidence="1 2">
    <name type="scientific">Paracoccus stylophorae</name>
    <dbReference type="NCBI Taxonomy" id="659350"/>
    <lineage>
        <taxon>Bacteria</taxon>
        <taxon>Pseudomonadati</taxon>
        <taxon>Pseudomonadota</taxon>
        <taxon>Alphaproteobacteria</taxon>
        <taxon>Rhodobacterales</taxon>
        <taxon>Paracoccaceae</taxon>
        <taxon>Paracoccus</taxon>
    </lineage>
</organism>
<evidence type="ECO:0008006" key="3">
    <source>
        <dbReference type="Google" id="ProtNLM"/>
    </source>
</evidence>
<protein>
    <recommendedName>
        <fullName evidence="3">Chaperone modulatory protein CbpM</fullName>
    </recommendedName>
</protein>